<keyword evidence="1" id="KW-0238">DNA-binding</keyword>
<protein>
    <recommendedName>
        <fullName evidence="2">AraC-type arabinose-binding/dimerisation domain-containing protein</fullName>
    </recommendedName>
</protein>
<gene>
    <name evidence="3" type="ORF">Tci_898775</name>
</gene>
<evidence type="ECO:0000259" key="2">
    <source>
        <dbReference type="Pfam" id="PF02311"/>
    </source>
</evidence>
<dbReference type="InterPro" id="IPR037923">
    <property type="entry name" value="HTH-like"/>
</dbReference>
<feature type="domain" description="AraC-type arabinose-binding/dimerisation" evidence="2">
    <location>
        <begin position="2"/>
        <end position="82"/>
    </location>
</feature>
<dbReference type="Pfam" id="PF02311">
    <property type="entry name" value="AraC_binding"/>
    <property type="match status" value="1"/>
</dbReference>
<dbReference type="SUPFAM" id="SSF51215">
    <property type="entry name" value="Regulatory protein AraC"/>
    <property type="match status" value="1"/>
</dbReference>
<accession>A0A699V0E3</accession>
<dbReference type="AlphaFoldDB" id="A0A699V0E3"/>
<dbReference type="GO" id="GO:0006355">
    <property type="term" value="P:regulation of DNA-templated transcription"/>
    <property type="evidence" value="ECO:0007669"/>
    <property type="project" value="InterPro"/>
</dbReference>
<comment type="caution">
    <text evidence="3">The sequence shown here is derived from an EMBL/GenBank/DDBJ whole genome shotgun (WGS) entry which is preliminary data.</text>
</comment>
<dbReference type="GO" id="GO:0003677">
    <property type="term" value="F:DNA binding"/>
    <property type="evidence" value="ECO:0007669"/>
    <property type="project" value="UniProtKB-KW"/>
</dbReference>
<evidence type="ECO:0000313" key="3">
    <source>
        <dbReference type="EMBL" id="GFD26806.1"/>
    </source>
</evidence>
<organism evidence="3">
    <name type="scientific">Tanacetum cinerariifolium</name>
    <name type="common">Dalmatian daisy</name>
    <name type="synonym">Chrysanthemum cinerariifolium</name>
    <dbReference type="NCBI Taxonomy" id="118510"/>
    <lineage>
        <taxon>Eukaryota</taxon>
        <taxon>Viridiplantae</taxon>
        <taxon>Streptophyta</taxon>
        <taxon>Embryophyta</taxon>
        <taxon>Tracheophyta</taxon>
        <taxon>Spermatophyta</taxon>
        <taxon>Magnoliopsida</taxon>
        <taxon>eudicotyledons</taxon>
        <taxon>Gunneridae</taxon>
        <taxon>Pentapetalae</taxon>
        <taxon>asterids</taxon>
        <taxon>campanulids</taxon>
        <taxon>Asterales</taxon>
        <taxon>Asteraceae</taxon>
        <taxon>Asteroideae</taxon>
        <taxon>Anthemideae</taxon>
        <taxon>Anthemidinae</taxon>
        <taxon>Tanacetum</taxon>
    </lineage>
</organism>
<dbReference type="EMBL" id="BKCJ011371998">
    <property type="protein sequence ID" value="GFD26806.1"/>
    <property type="molecule type" value="Genomic_DNA"/>
</dbReference>
<name>A0A699V0E3_TANCI</name>
<sequence>MAHRYGADDASPWTIYWLHFAGQQAAALYKYLGGEALGEPVSIAFADERLRLFEAIFAQLMLLPAPDSLKPDRAAAHRLFQLAQGAEGLPAVAVHHLIGQRHRSPVGR</sequence>
<reference evidence="3" key="1">
    <citation type="journal article" date="2019" name="Sci. Rep.">
        <title>Draft genome of Tanacetum cinerariifolium, the natural source of mosquito coil.</title>
        <authorList>
            <person name="Yamashiro T."/>
            <person name="Shiraishi A."/>
            <person name="Satake H."/>
            <person name="Nakayama K."/>
        </authorList>
    </citation>
    <scope>NUCLEOTIDE SEQUENCE</scope>
</reference>
<dbReference type="InterPro" id="IPR003313">
    <property type="entry name" value="AraC-bd"/>
</dbReference>
<proteinExistence type="predicted"/>
<evidence type="ECO:0000256" key="1">
    <source>
        <dbReference type="ARBA" id="ARBA00023125"/>
    </source>
</evidence>